<feature type="region of interest" description="Disordered" evidence="1">
    <location>
        <begin position="194"/>
        <end position="213"/>
    </location>
</feature>
<feature type="compositionally biased region" description="Basic and acidic residues" evidence="1">
    <location>
        <begin position="300"/>
        <end position="320"/>
    </location>
</feature>
<feature type="region of interest" description="Disordered" evidence="1">
    <location>
        <begin position="286"/>
        <end position="320"/>
    </location>
</feature>
<accession>A0A6J7TUR0</accession>
<feature type="compositionally biased region" description="Polar residues" evidence="1">
    <location>
        <begin position="288"/>
        <end position="298"/>
    </location>
</feature>
<evidence type="ECO:0000256" key="1">
    <source>
        <dbReference type="SAM" id="MobiDB-lite"/>
    </source>
</evidence>
<dbReference type="AlphaFoldDB" id="A0A6J7TUR0"/>
<dbReference type="EMBL" id="CAFBQP010000012">
    <property type="protein sequence ID" value="CAB5055768.1"/>
    <property type="molecule type" value="Genomic_DNA"/>
</dbReference>
<sequence>MSPPDIAGPSLAKPARFLARRVHVAHPGSDHRRVAARGGPRTPPFHRGPRHGPHHPDRCRGRAGPGGPHCARLSVAQRDPEAGHRCRATACRGSLGVARLHRDDRRRARERPPDDDGRPGINGWLTTRPRTCPGPGDPLCPAGIPDAAAADRVGQGRCRQVERHDEPCGGACTERLQRRRRGCRYLRVLHSADARGQRRSRGDRPDAHPVRGMGRSLHFDRLLRARGAGSHLAWADAAQGARAVPHRRVLGRARLPAHRHAARYGRYRYLARAVPAAGRGVCRHHTAGSGTEGCQTVGSDGREGAPPREGHHREHVVVHR</sequence>
<protein>
    <submittedName>
        <fullName evidence="2">Unannotated protein</fullName>
    </submittedName>
</protein>
<feature type="compositionally biased region" description="Basic and acidic residues" evidence="1">
    <location>
        <begin position="102"/>
        <end position="118"/>
    </location>
</feature>
<evidence type="ECO:0000313" key="2">
    <source>
        <dbReference type="EMBL" id="CAB5055768.1"/>
    </source>
</evidence>
<reference evidence="2" key="1">
    <citation type="submission" date="2020-05" db="EMBL/GenBank/DDBJ databases">
        <authorList>
            <person name="Chiriac C."/>
            <person name="Salcher M."/>
            <person name="Ghai R."/>
            <person name="Kavagutti S V."/>
        </authorList>
    </citation>
    <scope>NUCLEOTIDE SEQUENCE</scope>
</reference>
<feature type="region of interest" description="Disordered" evidence="1">
    <location>
        <begin position="102"/>
        <end position="133"/>
    </location>
</feature>
<proteinExistence type="predicted"/>
<organism evidence="2">
    <name type="scientific">freshwater metagenome</name>
    <dbReference type="NCBI Taxonomy" id="449393"/>
    <lineage>
        <taxon>unclassified sequences</taxon>
        <taxon>metagenomes</taxon>
        <taxon>ecological metagenomes</taxon>
    </lineage>
</organism>
<name>A0A6J7TUR0_9ZZZZ</name>
<feature type="region of interest" description="Disordered" evidence="1">
    <location>
        <begin position="25"/>
        <end position="68"/>
    </location>
</feature>
<feature type="compositionally biased region" description="Basic and acidic residues" evidence="1">
    <location>
        <begin position="194"/>
        <end position="209"/>
    </location>
</feature>
<gene>
    <name evidence="2" type="ORF">UFOPK4306_00473</name>
</gene>